<dbReference type="FunFam" id="3.40.50.410:FF:000082">
    <property type="entry name" value="Collagen type VI alpha 5 chain"/>
    <property type="match status" value="1"/>
</dbReference>
<evidence type="ECO:0000256" key="13">
    <source>
        <dbReference type="ARBA" id="ARBA00080704"/>
    </source>
</evidence>
<feature type="domain" description="VWFA" evidence="15">
    <location>
        <begin position="2785"/>
        <end position="2955"/>
    </location>
</feature>
<dbReference type="InterPro" id="IPR002035">
    <property type="entry name" value="VWF_A"/>
</dbReference>
<feature type="domain" description="VWFA" evidence="15">
    <location>
        <begin position="3349"/>
        <end position="3520"/>
    </location>
</feature>
<accession>L5LGJ1</accession>
<feature type="domain" description="VWFA" evidence="15">
    <location>
        <begin position="31"/>
        <end position="210"/>
    </location>
</feature>
<feature type="domain" description="VWFA" evidence="15">
    <location>
        <begin position="443"/>
        <end position="613"/>
    </location>
</feature>
<feature type="compositionally biased region" description="Basic and acidic residues" evidence="14">
    <location>
        <begin position="3864"/>
        <end position="3876"/>
    </location>
</feature>
<evidence type="ECO:0000313" key="17">
    <source>
        <dbReference type="Proteomes" id="UP000010556"/>
    </source>
</evidence>
<feature type="compositionally biased region" description="Basic and acidic residues" evidence="14">
    <location>
        <begin position="1421"/>
        <end position="1431"/>
    </location>
</feature>
<feature type="domain" description="VWFA" evidence="15">
    <location>
        <begin position="1536"/>
        <end position="1681"/>
    </location>
</feature>
<evidence type="ECO:0000256" key="2">
    <source>
        <dbReference type="ARBA" id="ARBA00022525"/>
    </source>
</evidence>
<keyword evidence="17" id="KW-1185">Reference proteome</keyword>
<comment type="subcellular location">
    <subcellularLocation>
        <location evidence="1">Secreted</location>
        <location evidence="1">Extracellular space</location>
        <location evidence="1">Extracellular matrix</location>
    </subcellularLocation>
</comment>
<dbReference type="Gene3D" id="3.40.50.410">
    <property type="entry name" value="von Willebrand factor, type A domain"/>
    <property type="match status" value="15"/>
</dbReference>
<reference evidence="17" key="1">
    <citation type="journal article" date="2013" name="Science">
        <title>Comparative analysis of bat genomes provides insight into the evolution of flight and immunity.</title>
        <authorList>
            <person name="Zhang G."/>
            <person name="Cowled C."/>
            <person name="Shi Z."/>
            <person name="Huang Z."/>
            <person name="Bishop-Lilly K.A."/>
            <person name="Fang X."/>
            <person name="Wynne J.W."/>
            <person name="Xiong Z."/>
            <person name="Baker M.L."/>
            <person name="Zhao W."/>
            <person name="Tachedjian M."/>
            <person name="Zhu Y."/>
            <person name="Zhou P."/>
            <person name="Jiang X."/>
            <person name="Ng J."/>
            <person name="Yang L."/>
            <person name="Wu L."/>
            <person name="Xiao J."/>
            <person name="Feng Y."/>
            <person name="Chen Y."/>
            <person name="Sun X."/>
            <person name="Zhang Y."/>
            <person name="Marsh G.A."/>
            <person name="Crameri G."/>
            <person name="Broder C.C."/>
            <person name="Frey K.G."/>
            <person name="Wang L.F."/>
            <person name="Wang J."/>
        </authorList>
    </citation>
    <scope>NUCLEOTIDE SEQUENCE [LARGE SCALE GENOMIC DNA]</scope>
</reference>
<dbReference type="FunFam" id="3.40.50.410:FF:000003">
    <property type="entry name" value="Collagen type VI alpha 3 chain"/>
    <property type="match status" value="4"/>
</dbReference>
<dbReference type="Proteomes" id="UP000010556">
    <property type="component" value="Unassembled WGS sequence"/>
</dbReference>
<evidence type="ECO:0000256" key="1">
    <source>
        <dbReference type="ARBA" id="ARBA00004498"/>
    </source>
</evidence>
<proteinExistence type="inferred from homology"/>
<dbReference type="Pfam" id="PF00092">
    <property type="entry name" value="VWA"/>
    <property type="match status" value="15"/>
</dbReference>
<keyword evidence="9" id="KW-0379">Hydroxylation</keyword>
<evidence type="ECO:0000256" key="10">
    <source>
        <dbReference type="ARBA" id="ARBA00043858"/>
    </source>
</evidence>
<dbReference type="CDD" id="cd01472">
    <property type="entry name" value="vWA_collagen"/>
    <property type="match status" value="5"/>
</dbReference>
<dbReference type="PRINTS" id="PR00453">
    <property type="entry name" value="VWFADOMAIN"/>
</dbReference>
<feature type="region of interest" description="Disordered" evidence="14">
    <location>
        <begin position="1405"/>
        <end position="1513"/>
    </location>
</feature>
<dbReference type="SUPFAM" id="SSF53300">
    <property type="entry name" value="vWA-like"/>
    <property type="match status" value="17"/>
</dbReference>
<feature type="domain" description="VWFA" evidence="15">
    <location>
        <begin position="237"/>
        <end position="418"/>
    </location>
</feature>
<evidence type="ECO:0000256" key="4">
    <source>
        <dbReference type="ARBA" id="ARBA00022729"/>
    </source>
</evidence>
<dbReference type="FunFam" id="3.40.50.410:FF:000021">
    <property type="entry name" value="Collagen, type VI, alpha 3"/>
    <property type="match status" value="2"/>
</dbReference>
<feature type="compositionally biased region" description="Basic and acidic residues" evidence="14">
    <location>
        <begin position="1452"/>
        <end position="1467"/>
    </location>
</feature>
<keyword evidence="7 16" id="KW-0176">Collagen</keyword>
<dbReference type="FunFam" id="3.40.50.410:FF:000044">
    <property type="entry name" value="Collagen type VI alpha 6 chain"/>
    <property type="match status" value="2"/>
</dbReference>
<dbReference type="FunFam" id="3.40.50.410:FF:000004">
    <property type="entry name" value="collagen alpha-6(VI) chain"/>
    <property type="match status" value="5"/>
</dbReference>
<feature type="compositionally biased region" description="Acidic residues" evidence="14">
    <location>
        <begin position="1432"/>
        <end position="1442"/>
    </location>
</feature>
<dbReference type="Pfam" id="PF01391">
    <property type="entry name" value="Collagen"/>
    <property type="match status" value="2"/>
</dbReference>
<evidence type="ECO:0000256" key="7">
    <source>
        <dbReference type="ARBA" id="ARBA00023119"/>
    </source>
</evidence>
<evidence type="ECO:0000256" key="14">
    <source>
        <dbReference type="SAM" id="MobiDB-lite"/>
    </source>
</evidence>
<feature type="region of interest" description="Disordered" evidence="14">
    <location>
        <begin position="3747"/>
        <end position="3893"/>
    </location>
</feature>
<feature type="domain" description="VWFA" evidence="15">
    <location>
        <begin position="1006"/>
        <end position="1179"/>
    </location>
</feature>
<keyword evidence="3" id="KW-0272">Extracellular matrix</keyword>
<protein>
    <recommendedName>
        <fullName evidence="12">Collagen alpha-5(VI) chain</fullName>
    </recommendedName>
    <alternativeName>
        <fullName evidence="13">Collagen alpha-1(XXIX) chain</fullName>
    </alternativeName>
</protein>
<dbReference type="SMART" id="SM00327">
    <property type="entry name" value="VWA"/>
    <property type="match status" value="16"/>
</dbReference>
<feature type="compositionally biased region" description="Basic and acidic residues" evidence="14">
    <location>
        <begin position="3838"/>
        <end position="3848"/>
    </location>
</feature>
<dbReference type="InterPro" id="IPR008160">
    <property type="entry name" value="Collagen"/>
</dbReference>
<feature type="domain" description="VWFA" evidence="15">
    <location>
        <begin position="2971"/>
        <end position="3140"/>
    </location>
</feature>
<dbReference type="PROSITE" id="PS50234">
    <property type="entry name" value="VWFA"/>
    <property type="match status" value="16"/>
</dbReference>
<keyword evidence="8" id="KW-0325">Glycoprotein</keyword>
<evidence type="ECO:0000256" key="6">
    <source>
        <dbReference type="ARBA" id="ARBA00022889"/>
    </source>
</evidence>
<dbReference type="GO" id="GO:0007155">
    <property type="term" value="P:cell adhesion"/>
    <property type="evidence" value="ECO:0007669"/>
    <property type="project" value="UniProtKB-KW"/>
</dbReference>
<dbReference type="GO" id="GO:0005589">
    <property type="term" value="C:collagen type VI trimer"/>
    <property type="evidence" value="ECO:0007669"/>
    <property type="project" value="UniProtKB-ARBA"/>
</dbReference>
<feature type="domain" description="VWFA" evidence="15">
    <location>
        <begin position="2376"/>
        <end position="2552"/>
    </location>
</feature>
<name>L5LGJ1_MYODS</name>
<keyword evidence="6" id="KW-0130">Cell adhesion</keyword>
<feature type="domain" description="VWFA" evidence="15">
    <location>
        <begin position="2064"/>
        <end position="2258"/>
    </location>
</feature>
<keyword evidence="4" id="KW-0732">Signal</keyword>
<feature type="compositionally biased region" description="Low complexity" evidence="14">
    <location>
        <begin position="1405"/>
        <end position="1416"/>
    </location>
</feature>
<evidence type="ECO:0000256" key="11">
    <source>
        <dbReference type="ARBA" id="ARBA00044000"/>
    </source>
</evidence>
<evidence type="ECO:0000256" key="3">
    <source>
        <dbReference type="ARBA" id="ARBA00022530"/>
    </source>
</evidence>
<feature type="domain" description="VWFA" evidence="15">
    <location>
        <begin position="2578"/>
        <end position="2760"/>
    </location>
</feature>
<dbReference type="InterPro" id="IPR036465">
    <property type="entry name" value="vWFA_dom_sf"/>
</dbReference>
<feature type="domain" description="VWFA" evidence="15">
    <location>
        <begin position="629"/>
        <end position="798"/>
    </location>
</feature>
<dbReference type="InterPro" id="IPR050525">
    <property type="entry name" value="ECM_Assembly_Org"/>
</dbReference>
<comment type="function">
    <text evidence="10">Collagen VI acts as a cell-binding protein.</text>
</comment>
<dbReference type="FunFam" id="3.40.50.410:FF:000016">
    <property type="entry name" value="Collagen type VI alpha 3 chain"/>
    <property type="match status" value="1"/>
</dbReference>
<gene>
    <name evidence="16" type="ORF">MDA_GLEAN10020727</name>
</gene>
<keyword evidence="2" id="KW-0964">Secreted</keyword>
<dbReference type="PANTHER" id="PTHR24020">
    <property type="entry name" value="COLLAGEN ALPHA"/>
    <property type="match status" value="1"/>
</dbReference>
<dbReference type="EMBL" id="KB112110">
    <property type="protein sequence ID" value="ELK25327.1"/>
    <property type="molecule type" value="Genomic_DNA"/>
</dbReference>
<organism evidence="16 17">
    <name type="scientific">Myotis davidii</name>
    <name type="common">David's myotis</name>
    <dbReference type="NCBI Taxonomy" id="225400"/>
    <lineage>
        <taxon>Eukaryota</taxon>
        <taxon>Metazoa</taxon>
        <taxon>Chordata</taxon>
        <taxon>Craniata</taxon>
        <taxon>Vertebrata</taxon>
        <taxon>Euteleostomi</taxon>
        <taxon>Mammalia</taxon>
        <taxon>Eutheria</taxon>
        <taxon>Laurasiatheria</taxon>
        <taxon>Chiroptera</taxon>
        <taxon>Yangochiroptera</taxon>
        <taxon>Vespertilionidae</taxon>
        <taxon>Myotis</taxon>
    </lineage>
</organism>
<feature type="domain" description="VWFA" evidence="15">
    <location>
        <begin position="815"/>
        <end position="992"/>
    </location>
</feature>
<keyword evidence="5" id="KW-0677">Repeat</keyword>
<evidence type="ECO:0000256" key="12">
    <source>
        <dbReference type="ARBA" id="ARBA00071949"/>
    </source>
</evidence>
<evidence type="ECO:0000256" key="5">
    <source>
        <dbReference type="ARBA" id="ARBA00022737"/>
    </source>
</evidence>
<feature type="domain" description="VWFA" evidence="15">
    <location>
        <begin position="3536"/>
        <end position="3728"/>
    </location>
</feature>
<dbReference type="eggNOG" id="KOG3544">
    <property type="taxonomic scope" value="Eukaryota"/>
</dbReference>
<evidence type="ECO:0000256" key="8">
    <source>
        <dbReference type="ARBA" id="ARBA00023180"/>
    </source>
</evidence>
<evidence type="ECO:0000313" key="16">
    <source>
        <dbReference type="EMBL" id="ELK25327.1"/>
    </source>
</evidence>
<dbReference type="PANTHER" id="PTHR24020:SF90">
    <property type="entry name" value="COLLAGEN ALPHA-1(XXI) CHAIN"/>
    <property type="match status" value="1"/>
</dbReference>
<comment type="similarity">
    <text evidence="11">Belongs to the type VI collagen family.</text>
</comment>
<feature type="domain" description="VWFA" evidence="15">
    <location>
        <begin position="3158"/>
        <end position="3331"/>
    </location>
</feature>
<dbReference type="CDD" id="cd01450">
    <property type="entry name" value="vWFA_subfamily_ECM"/>
    <property type="match status" value="5"/>
</dbReference>
<feature type="domain" description="VWFA" evidence="15">
    <location>
        <begin position="1742"/>
        <end position="1933"/>
    </location>
</feature>
<sequence length="3906" mass="432387">MRTVVQNVKAEESPCLVCHFILIGPGPQYADVVFLVDSSDHLGIKSFPLVKTFINKVITSLPIEASKYRVALAQYSDKLHSEFQLNTFKGRNPMLNHLKKNFVFMGGALRIGNALREAHRTYFSGPANGRDKKLFPPVLVVLASAESEDDVEEASKALREDGVRIISVGLQKASEENLKAMATAQFHVNLRTARDLSTFSQNMTQIIKEVTQYREREADPDSKVSFPVACQKDSLADLMFLVDESVGTRENLRNLQNFLNNITMSLDVKDNCMRLGLMSYSNQAEAVSLLKSSTNQSAFQEQIQKLSLRTGKSNAGAAIEKLRREGFLRSSGSRRAEGVPQIAVLVTHRASDDEVREAAMKLRLEDVTVFAMGIEGANSTQLEEIASYPPRQTSSMLKSYADLETYSTKFLKKVQNEIWSQVSTRSEQIDLDKTGCADTKEADFYFLIDGSTSIWPEHFEQIKKFMLRVIDMFSIGPDKVRVGAVQYSDKKRVEFDIHTYTNEVALRQAVSNIQQLYGDTDIGAALDFMLPIIKEGRKHRSSEVPCHLIVLTDGESRDDVLKPADRVRAEQVTTHAVGIGKVNKIQLLQIAGKEERVNFGQNFDSLKSIKDEVVRSICMEKGCEDMKADIMFLVDSSGSIGTANFEIMKTFMRNMSANIQIGPDKTQIGVVQFSDDSKEEFQLNKYLTQKEISDAIDRMSFIGQNTLTGKALTFVDEYFTHPKGARLGVKKFLILITDGEAQDDVREPARALRDKDVIIISVGVYGANRSQLEEISGDGSLVFHVEKFDHLKDIESKLLSQVCARYVCKSIRRLDVVFVLDHSGSILPHQQESMINLTVHLVNKADVGRDRVQFGAVKYSDQPEVLFYLNTYANRSGVVENLRRRRSPGGDTYTARALDHTNILFMEEHGSRIKQNVKQMLVIITDGESHDRDKLNDTASKLRDKGIIIYAVGVDKANQDELEIMAGNKNNTIHVRDFDKLKDITLPIQENMCTNAQEPCNTPEADVIFLCDGSDLVSNSEFVTLTAFLSDLIDNFDIQSQAIKIGMAQFGSRYQEMIELDNSLTKPQWKTQIQNITKSNGSPHIESALKKVRFMFDPYAGGRRNAGVPQTLVVITSGDPQDNVADAVKVLKDLGICILVLGIGHIHKARLLPITGNSEKIITFQDYNKLKNVEVKKRIVREICQSCGETNCVVDIVVGFDMSTHLPGQPLFHGHPRLESYLPSILGDITSIRGVSCGAGAETHVNVAFKVNNDQAFPAKFQIYQEAIFENLLQVTVNGPTHLNAQFLQRLWDTFENKNASHGQVLLIFSDGLGSESITMLENQSDRLREAGLDALLVVSLNPVAHDEFSSFEFGKGFDYRTHLTIGNRDLGKMLSQYLGNIAERTCCCAFCKCPGNPGPHGTRGLQGLKGSLGLKGSRGHRGEDGDHGELGEDGIDGLDGEEGSHGFPGQKGERGDPGSQGREGHRGPQGVPGDSGIPGDPGLVGQPGQQGKQGEIGNPGIPGEPGPKGFRGRRQCDLIRFVRERSQKCPVYPTELVFALDQSRGITEQRFNEMRDVIISIVNDLNIRENNCPVGARVVVVSYDSGTSYLIRWSDYHTKKQLLQLLSQIKYQVPTEAQDIGNAMRFVARNVFKRTYAGGNLRRVAVFFSNGEASSKSSIITATMELSALDISLAVFAFNERGFLDEAFGFDNTGTFQVIPAPSSGDHASLERLQRCTLCYDKCFPNACTKEVILPENSHMDVAFLLDNSQNIASGEFKVMKDLVSSMLDNFDIASDPLTAGSGDRIALLSYSPWDSSRRKKGAVKTEFAFTTYNSQVLMKNHIQNSLQQLNGEATMGHALLWTMENLFPGAPNLRKHKVIFVVSAGENQERKELLKKMALRAQCQGYAIFVISLGSPHEDNMEELASYPLDHHLIQLGRIHKPDLDYIVKFLKPFVYSVRRGFNQYPPPGLENACRLINSQAEDNQDSDLLFTAVPHDSPSEENSFINQELNAGGDTSFILDDHLVHILNQMFMPPKLMTKYEDQDSEEIASLTSGHLNHGRKEEPSFNGKPGDASLEEYYMDVAFLIDASHRVGNDEFEEVKAFITSVLDYFHIAPDPLTSTLGDRVAVLSYSPPGYMPNTEECPVYLEFDLVTYSSIYQMKRHLQDSLQQLNGNVFIGHALQWTIDNVFEGTPYPRKNKVIFVISAGETNPLDKEVLRNVSLRAKCQGYTIFVFSFGPIYNDKELEELASYPLDHHLVQLGRTHKPDLHYIIKFVKPFVYSIRQKHEKEKHLPFSKPSPYEDWQKYFIPEVYEIKAENSEPDDEFGSQGHHVFVSGSSDENGSGITTDLIQKLYSLFSAGELMMKDKEDAHSEEITTPANDKQRDKTGPEYADVVFLVDSSDQLGIKSFPLVKTFINKVITGLPIEASKYRVALAQYSDKLHSEFQLNTFKGRNPMLNHLKKNFVFMGGALRIGNALREAHRTYFSGPANGRDKKLFPPVLVVLASAESEDDVEEASKALREDGVRIISVGLQKASEENLKAMATAQFHVNLRTVRDLSTFSQNMTQIIKEATQYKAGAVDDVLMEVCQGPSVADVVFLLDVSVNGSQDNLDYLKEFLEESVSALDIKENCMRVSLVAYSNETQVINSLSRGINKSEVLQSIQGLSPQAGKAYTGAAIRKIRKEVFSAQNGSRKNQGVPQIAVLVTHQPSEDNVTKAALNLRRQGVTVFTMGVEGASDSQLERIASHPAELYVSKLKTFSDLAAHNQTFLKKLRKQITHTVSVFSERTETLKSGCVDTEEADIYLLIDGSGSTQATDFQEMKTFLSEVVKMFNIAPQKVRVGAVQYADSWDLEFEISKYSNKQDLGKAIENIRQLGGSTNTGAALNFTLGLLQKAKQQRGNRVPCHLVVLTNGMSQDSILEPANRLREELIRVYAIGVKEANQTQLREIAGEEKRVYYVHDFDALKDIRNQVVQEICTEEACKEMKADIMFLVDSSGSIGLDNFIKMKTFMKSLVSKSQIGADRVQVGVVQFSDINKEEFQLNKYISQSEISDAIDRMPHIGQTTMTGSALTFVSQYFSPAKGARPNVRKFLILITDGEAHDIVKDPAVALRQEGIIIYSVGVFGSNVTQLEEISGRPDMVFYVENFDILQHIEDDLVFGICSPREECKRIEVLDVVFVIDSSGSINYDEYGIMKDFMINLVKKADVGKNQVRFGAMKYADNPEVLFYLDELDTKLKVISALQNDQPIGGSTYTAKALGFSDHMFTEARGSRLHRGVPQVLIVITDGESHDTKDLNATAKALRDKGILVLAVGIEGANHVELLAMAGSEDKYFFVETFGGLKGIYSDVSARVCNSSQVDCEIEKVDLVFLMDGSNSIHEDDFKKMKAFLASIVQDFDVRANRVRIGAAQFSHTYRSEFPLGTFVGKKEISLQIENIQQIFGYTHIGAALQMVGQFFRPDMGSRINTGTPQVLLVLTDGQSQDEVAQAAEDLRHKGIDIYSVGIGNVDDQQLIQITGTASKKLTVDNFDELQKVKKRIIRNICTVGGDSNCFVDIVVGFDISTQQKGQTLLDGQPWMETYLPDILRAISSLNGVSCEVGTVTQVSVAFQVTNATEKYSPKFEIYSENILNSLKDVTVKGPSFLNANFLSSLWDTFQNKSAARGKVVLLFSDGLDDDIEKLEQKSDALRKEGLNALITVALTGATDSSDLADLLFIEFGKGFEYKTQFAIGMRDLGSQLSKQLVNVAERTCCCLFCKCIGGDGTAGDPGPPGKKGLPGFKGSEGYLGEEGVAGERGATGSVGEQGTKGCYGAKGPKGEVGEDGIDGLNGVQGDNGLPGRKGEKGDEGSQGSPGEKGLAGDRGAKGLRGDPGLPGFDNSIEGPKGLKGERGREGRRGWPGPPGTPGSRRQTVRAFLDEEMRTVPVA</sequence>
<evidence type="ECO:0000256" key="9">
    <source>
        <dbReference type="ARBA" id="ARBA00023278"/>
    </source>
</evidence>
<evidence type="ECO:0000259" key="15">
    <source>
        <dbReference type="PROSITE" id="PS50234"/>
    </source>
</evidence>